<comment type="caution">
    <text evidence="1">The sequence shown here is derived from an EMBL/GenBank/DDBJ whole genome shotgun (WGS) entry which is preliminary data.</text>
</comment>
<dbReference type="GO" id="GO:0005524">
    <property type="term" value="F:ATP binding"/>
    <property type="evidence" value="ECO:0007669"/>
    <property type="project" value="InterPro"/>
</dbReference>
<sequence length="839" mass="95053">MDEIRKQISSLLGQEPEDSVWEALADSGDEVRLVAEADHEIGVLDIFNLQVDAELEQQRNSDISTALANPHALDTVNTHKHATIEVLEELRRRAFGKVVTLENERGEQLKYRVSQANYSIIKGARGELLNVVNRLAPVSRKLAPAEVGDVIELPQQGECEVISIDLLDRFDAGRLDTFSQMQYLSVLLEDPDSRMVLSNVRSAVDSWKARYSEQVGDLAEISMDLGDGPISEDESESLGSNFYTRTTKAQEELMSRPARGLLIVEGIAGSGKTSVALGRVKQLHDARYSVEERDEFFADQSSMTGFVLNKQLIIYLEKAVNELGLPNMRVREFKDLQSDLLRQRAQILQLKIPGNPKGAFSALRSSGQPFESSMNWLRDVERSLTTKFLGEIRDCLQKRADWIDRVKMEDARLGKLRVDHASLLHQVWDIVSSELISYIDKSENTPEDRFLGEGLAKRLKGYYEKFYDLVSEDSRWYYYEGGWHTRPRGGDVIDEPLLPFNGRQFPSRIQNWLKNSIRDRARTEFRQAMFMDTTAGNMPLITSWYFESLEGLSAKYGDLEVKEVASREADQRLTNADMNVLLAICELYSKGHTYSETDQKRIAAFLAEPRYSSTVFIDEVQDFTEIEVFLMGRQADPRRSAVTAVGDFKQQLYVGKVSSLSACFPNANSSELEVAQLTENKRQTKNLANHSLHFRAKISEEGSVSVSGVPEPIYGDDLTSDTCGLETAKEHVLKYIENASFGSVAVILPTDELAEQLESELRDDISMFFRESTYSKDSRDLNRKIDIHFTTPRPTKGLEFDVVIAPYFNHFDLENHIEANSAYVTVSRSRKRLHLIDIH</sequence>
<organism evidence="1 2">
    <name type="scientific">Parahaliea maris</name>
    <dbReference type="NCBI Taxonomy" id="2716870"/>
    <lineage>
        <taxon>Bacteria</taxon>
        <taxon>Pseudomonadati</taxon>
        <taxon>Pseudomonadota</taxon>
        <taxon>Gammaproteobacteria</taxon>
        <taxon>Cellvibrionales</taxon>
        <taxon>Halieaceae</taxon>
        <taxon>Parahaliea</taxon>
    </lineage>
</organism>
<gene>
    <name evidence="1" type="ORF">FV139_12345</name>
</gene>
<dbReference type="SUPFAM" id="SSF52540">
    <property type="entry name" value="P-loop containing nucleoside triphosphate hydrolases"/>
    <property type="match status" value="1"/>
</dbReference>
<dbReference type="GO" id="GO:0000725">
    <property type="term" value="P:recombinational repair"/>
    <property type="evidence" value="ECO:0007669"/>
    <property type="project" value="TreeGrafter"/>
</dbReference>
<dbReference type="InterPro" id="IPR000212">
    <property type="entry name" value="DNA_helicase_UvrD/REP"/>
</dbReference>
<dbReference type="PANTHER" id="PTHR11070">
    <property type="entry name" value="UVRD / RECB / PCRA DNA HELICASE FAMILY MEMBER"/>
    <property type="match status" value="1"/>
</dbReference>
<dbReference type="GO" id="GO:0005829">
    <property type="term" value="C:cytosol"/>
    <property type="evidence" value="ECO:0007669"/>
    <property type="project" value="TreeGrafter"/>
</dbReference>
<dbReference type="RefSeq" id="WP_148068762.1">
    <property type="nucleotide sequence ID" value="NZ_VRZA01000004.1"/>
</dbReference>
<accession>A0A5C8ZY88</accession>
<name>A0A5C8ZY88_9GAMM</name>
<dbReference type="PANTHER" id="PTHR11070:SF17">
    <property type="entry name" value="DNA HELICASE IV"/>
    <property type="match status" value="1"/>
</dbReference>
<dbReference type="GO" id="GO:0043138">
    <property type="term" value="F:3'-5' DNA helicase activity"/>
    <property type="evidence" value="ECO:0007669"/>
    <property type="project" value="TreeGrafter"/>
</dbReference>
<reference evidence="1 2" key="1">
    <citation type="submission" date="2019-08" db="EMBL/GenBank/DDBJ databases">
        <title>Parahaliea maris sp. nov., isolated from the surface seawater.</title>
        <authorList>
            <person name="Liu Y."/>
        </authorList>
    </citation>
    <scope>NUCLEOTIDE SEQUENCE [LARGE SCALE GENOMIC DNA]</scope>
    <source>
        <strain evidence="1 2">HSLHS9</strain>
    </source>
</reference>
<proteinExistence type="predicted"/>
<dbReference type="EMBL" id="VRZA01000004">
    <property type="protein sequence ID" value="TXS92759.1"/>
    <property type="molecule type" value="Genomic_DNA"/>
</dbReference>
<evidence type="ECO:0000313" key="1">
    <source>
        <dbReference type="EMBL" id="TXS92759.1"/>
    </source>
</evidence>
<dbReference type="AlphaFoldDB" id="A0A5C8ZY88"/>
<dbReference type="Proteomes" id="UP000321039">
    <property type="component" value="Unassembled WGS sequence"/>
</dbReference>
<evidence type="ECO:0000313" key="2">
    <source>
        <dbReference type="Proteomes" id="UP000321039"/>
    </source>
</evidence>
<protein>
    <submittedName>
        <fullName evidence="1">Uncharacterized protein</fullName>
    </submittedName>
</protein>
<dbReference type="Gene3D" id="3.40.50.300">
    <property type="entry name" value="P-loop containing nucleotide triphosphate hydrolases"/>
    <property type="match status" value="3"/>
</dbReference>
<dbReference type="GO" id="GO:0003677">
    <property type="term" value="F:DNA binding"/>
    <property type="evidence" value="ECO:0007669"/>
    <property type="project" value="InterPro"/>
</dbReference>
<keyword evidence="2" id="KW-1185">Reference proteome</keyword>
<dbReference type="InterPro" id="IPR027417">
    <property type="entry name" value="P-loop_NTPase"/>
</dbReference>